<reference evidence="1" key="1">
    <citation type="submission" date="2021-06" db="EMBL/GenBank/DDBJ databases">
        <authorList>
            <person name="Kallberg Y."/>
            <person name="Tangrot J."/>
            <person name="Rosling A."/>
        </authorList>
    </citation>
    <scope>NUCLEOTIDE SEQUENCE</scope>
    <source>
        <strain evidence="1">28 12/20/2015</strain>
    </source>
</reference>
<comment type="caution">
    <text evidence="1">The sequence shown here is derived from an EMBL/GenBank/DDBJ whole genome shotgun (WGS) entry which is preliminary data.</text>
</comment>
<keyword evidence="2" id="KW-1185">Reference proteome</keyword>
<organism evidence="1 2">
    <name type="scientific">Cetraspora pellucida</name>
    <dbReference type="NCBI Taxonomy" id="1433469"/>
    <lineage>
        <taxon>Eukaryota</taxon>
        <taxon>Fungi</taxon>
        <taxon>Fungi incertae sedis</taxon>
        <taxon>Mucoromycota</taxon>
        <taxon>Glomeromycotina</taxon>
        <taxon>Glomeromycetes</taxon>
        <taxon>Diversisporales</taxon>
        <taxon>Gigasporaceae</taxon>
        <taxon>Cetraspora</taxon>
    </lineage>
</organism>
<feature type="non-terminal residue" evidence="1">
    <location>
        <position position="1"/>
    </location>
</feature>
<accession>A0ACA9PUY8</accession>
<proteinExistence type="predicted"/>
<sequence length="389" mass="45211">WGDEEDSGWDDTENIETECKTPKSTYYDKYGPNGIFTKAAVGTKKITSFFNNVGPQITNSQPLEPNELDEISNDSGSETDSYASEINKRAIYEYLCLLSKNNGHGKIKASLELPLSRHGKHQKTIRIIDDEDIKNKCHIWIRSQNFEVTPATFKTFIEDELFPTVFAFDNSSNHGAFSKDALIASKINLDPGGKQPIMHDTYFGENNQLQSMVFPERDSDVKLYEELYGKLDKELRVLEYKKCKEKVKDTSRVSCCAHHILSLEPDFLAQKNVIQELIENAGHKCIFFPKFHCELNFIERYWRAAKRHVRENCDYLWKGLQKTVPKSLKLVSLITIRKFSRKCWRYMDLYRNGLSEKLVEYAVKKYKTHRRIPDSIYEELDKLDNIETL</sequence>
<protein>
    <submittedName>
        <fullName evidence="1">10503_t:CDS:1</fullName>
    </submittedName>
</protein>
<evidence type="ECO:0000313" key="2">
    <source>
        <dbReference type="Proteomes" id="UP000789366"/>
    </source>
</evidence>
<name>A0ACA9PUY8_9GLOM</name>
<evidence type="ECO:0000313" key="1">
    <source>
        <dbReference type="EMBL" id="CAG8724465.1"/>
    </source>
</evidence>
<dbReference type="Proteomes" id="UP000789366">
    <property type="component" value="Unassembled WGS sequence"/>
</dbReference>
<dbReference type="EMBL" id="CAJVPW010030573">
    <property type="protein sequence ID" value="CAG8724465.1"/>
    <property type="molecule type" value="Genomic_DNA"/>
</dbReference>
<gene>
    <name evidence="1" type="ORF">SPELUC_LOCUS12664</name>
</gene>